<reference evidence="2 3" key="1">
    <citation type="journal article" date="2007" name="Nature">
        <title>Evolution of genes and genomes on the Drosophila phylogeny.</title>
        <authorList>
            <consortium name="Drosophila 12 Genomes Consortium"/>
            <person name="Clark A.G."/>
            <person name="Eisen M.B."/>
            <person name="Smith D.R."/>
            <person name="Bergman C.M."/>
            <person name="Oliver B."/>
            <person name="Markow T.A."/>
            <person name="Kaufman T.C."/>
            <person name="Kellis M."/>
            <person name="Gelbart W."/>
            <person name="Iyer V.N."/>
            <person name="Pollard D.A."/>
            <person name="Sackton T.B."/>
            <person name="Larracuente A.M."/>
            <person name="Singh N.D."/>
            <person name="Abad J.P."/>
            <person name="Abt D.N."/>
            <person name="Adryan B."/>
            <person name="Aguade M."/>
            <person name="Akashi H."/>
            <person name="Anderson W.W."/>
            <person name="Aquadro C.F."/>
            <person name="Ardell D.H."/>
            <person name="Arguello R."/>
            <person name="Artieri C.G."/>
            <person name="Barbash D.A."/>
            <person name="Barker D."/>
            <person name="Barsanti P."/>
            <person name="Batterham P."/>
            <person name="Batzoglou S."/>
            <person name="Begun D."/>
            <person name="Bhutkar A."/>
            <person name="Blanco E."/>
            <person name="Bosak S.A."/>
            <person name="Bradley R.K."/>
            <person name="Brand A.D."/>
            <person name="Brent M.R."/>
            <person name="Brooks A.N."/>
            <person name="Brown R.H."/>
            <person name="Butlin R.K."/>
            <person name="Caggese C."/>
            <person name="Calvi B.R."/>
            <person name="Bernardo de Carvalho A."/>
            <person name="Caspi A."/>
            <person name="Castrezana S."/>
            <person name="Celniker S.E."/>
            <person name="Chang J.L."/>
            <person name="Chapple C."/>
            <person name="Chatterji S."/>
            <person name="Chinwalla A."/>
            <person name="Civetta A."/>
            <person name="Clifton S.W."/>
            <person name="Comeron J.M."/>
            <person name="Costello J.C."/>
            <person name="Coyne J.A."/>
            <person name="Daub J."/>
            <person name="David R.G."/>
            <person name="Delcher A.L."/>
            <person name="Delehaunty K."/>
            <person name="Do C.B."/>
            <person name="Ebling H."/>
            <person name="Edwards K."/>
            <person name="Eickbush T."/>
            <person name="Evans J.D."/>
            <person name="Filipski A."/>
            <person name="Findeiss S."/>
            <person name="Freyhult E."/>
            <person name="Fulton L."/>
            <person name="Fulton R."/>
            <person name="Garcia A.C."/>
            <person name="Gardiner A."/>
            <person name="Garfield D.A."/>
            <person name="Garvin B.E."/>
            <person name="Gibson G."/>
            <person name="Gilbert D."/>
            <person name="Gnerre S."/>
            <person name="Godfrey J."/>
            <person name="Good R."/>
            <person name="Gotea V."/>
            <person name="Gravely B."/>
            <person name="Greenberg A.J."/>
            <person name="Griffiths-Jones S."/>
            <person name="Gross S."/>
            <person name="Guigo R."/>
            <person name="Gustafson E.A."/>
            <person name="Haerty W."/>
            <person name="Hahn M.W."/>
            <person name="Halligan D.L."/>
            <person name="Halpern A.L."/>
            <person name="Halter G.M."/>
            <person name="Han M.V."/>
            <person name="Heger A."/>
            <person name="Hillier L."/>
            <person name="Hinrichs A.S."/>
            <person name="Holmes I."/>
            <person name="Hoskins R.A."/>
            <person name="Hubisz M.J."/>
            <person name="Hultmark D."/>
            <person name="Huntley M.A."/>
            <person name="Jaffe D.B."/>
            <person name="Jagadeeshan S."/>
            <person name="Jeck W.R."/>
            <person name="Johnson J."/>
            <person name="Jones C.D."/>
            <person name="Jordan W.C."/>
            <person name="Karpen G.H."/>
            <person name="Kataoka E."/>
            <person name="Keightley P.D."/>
            <person name="Kheradpour P."/>
            <person name="Kirkness E.F."/>
            <person name="Koerich L.B."/>
            <person name="Kristiansen K."/>
            <person name="Kudrna D."/>
            <person name="Kulathinal R.J."/>
            <person name="Kumar S."/>
            <person name="Kwok R."/>
            <person name="Lander E."/>
            <person name="Langley C.H."/>
            <person name="Lapoint R."/>
            <person name="Lazzaro B.P."/>
            <person name="Lee S.J."/>
            <person name="Levesque L."/>
            <person name="Li R."/>
            <person name="Lin C.F."/>
            <person name="Lin M.F."/>
            <person name="Lindblad-Toh K."/>
            <person name="Llopart A."/>
            <person name="Long M."/>
            <person name="Low L."/>
            <person name="Lozovsky E."/>
            <person name="Lu J."/>
            <person name="Luo M."/>
            <person name="Machado C.A."/>
            <person name="Makalowski W."/>
            <person name="Marzo M."/>
            <person name="Matsuda M."/>
            <person name="Matzkin L."/>
            <person name="McAllister B."/>
            <person name="McBride C.S."/>
            <person name="McKernan B."/>
            <person name="McKernan K."/>
            <person name="Mendez-Lago M."/>
            <person name="Minx P."/>
            <person name="Mollenhauer M.U."/>
            <person name="Montooth K."/>
            <person name="Mount S.M."/>
            <person name="Mu X."/>
            <person name="Myers E."/>
            <person name="Negre B."/>
            <person name="Newfeld S."/>
            <person name="Nielsen R."/>
            <person name="Noor M.A."/>
            <person name="O'Grady P."/>
            <person name="Pachter L."/>
            <person name="Papaceit M."/>
            <person name="Parisi M.J."/>
            <person name="Parisi M."/>
            <person name="Parts L."/>
            <person name="Pedersen J.S."/>
            <person name="Pesole G."/>
            <person name="Phillippy A.M."/>
            <person name="Ponting C.P."/>
            <person name="Pop M."/>
            <person name="Porcelli D."/>
            <person name="Powell J.R."/>
            <person name="Prohaska S."/>
            <person name="Pruitt K."/>
            <person name="Puig M."/>
            <person name="Quesneville H."/>
            <person name="Ram K.R."/>
            <person name="Rand D."/>
            <person name="Rasmussen M.D."/>
            <person name="Reed L.K."/>
            <person name="Reenan R."/>
            <person name="Reily A."/>
            <person name="Remington K.A."/>
            <person name="Rieger T.T."/>
            <person name="Ritchie M.G."/>
            <person name="Robin C."/>
            <person name="Rogers Y.H."/>
            <person name="Rohde C."/>
            <person name="Rozas J."/>
            <person name="Rubenfield M.J."/>
            <person name="Ruiz A."/>
            <person name="Russo S."/>
            <person name="Salzberg S.L."/>
            <person name="Sanchez-Gracia A."/>
            <person name="Saranga D.J."/>
            <person name="Sato H."/>
            <person name="Schaeffer S.W."/>
            <person name="Schatz M.C."/>
            <person name="Schlenke T."/>
            <person name="Schwartz R."/>
            <person name="Segarra C."/>
            <person name="Singh R.S."/>
            <person name="Sirot L."/>
            <person name="Sirota M."/>
            <person name="Sisneros N.B."/>
            <person name="Smith C.D."/>
            <person name="Smith T.F."/>
            <person name="Spieth J."/>
            <person name="Stage D.E."/>
            <person name="Stark A."/>
            <person name="Stephan W."/>
            <person name="Strausberg R.L."/>
            <person name="Strempel S."/>
            <person name="Sturgill D."/>
            <person name="Sutton G."/>
            <person name="Sutton G.G."/>
            <person name="Tao W."/>
            <person name="Teichmann S."/>
            <person name="Tobari Y.N."/>
            <person name="Tomimura Y."/>
            <person name="Tsolas J.M."/>
            <person name="Valente V.L."/>
            <person name="Venter E."/>
            <person name="Venter J.C."/>
            <person name="Vicario S."/>
            <person name="Vieira F.G."/>
            <person name="Vilella A.J."/>
            <person name="Villasante A."/>
            <person name="Walenz B."/>
            <person name="Wang J."/>
            <person name="Wasserman M."/>
            <person name="Watts T."/>
            <person name="Wilson D."/>
            <person name="Wilson R.K."/>
            <person name="Wing R.A."/>
            <person name="Wolfner M.F."/>
            <person name="Wong A."/>
            <person name="Wong G.K."/>
            <person name="Wu C.I."/>
            <person name="Wu G."/>
            <person name="Yamamoto D."/>
            <person name="Yang H.P."/>
            <person name="Yang S.P."/>
            <person name="Yorke J.A."/>
            <person name="Yoshida K."/>
            <person name="Zdobnov E."/>
            <person name="Zhang P."/>
            <person name="Zhang Y."/>
            <person name="Zimin A.V."/>
            <person name="Baldwin J."/>
            <person name="Abdouelleil A."/>
            <person name="Abdulkadir J."/>
            <person name="Abebe A."/>
            <person name="Abera B."/>
            <person name="Abreu J."/>
            <person name="Acer S.C."/>
            <person name="Aftuck L."/>
            <person name="Alexander A."/>
            <person name="An P."/>
            <person name="Anderson E."/>
            <person name="Anderson S."/>
            <person name="Arachi H."/>
            <person name="Azer M."/>
            <person name="Bachantsang P."/>
            <person name="Barry A."/>
            <person name="Bayul T."/>
            <person name="Berlin A."/>
            <person name="Bessette D."/>
            <person name="Bloom T."/>
            <person name="Blye J."/>
            <person name="Boguslavskiy L."/>
            <person name="Bonnet C."/>
            <person name="Boukhgalter B."/>
            <person name="Bourzgui I."/>
            <person name="Brown A."/>
            <person name="Cahill P."/>
            <person name="Channer S."/>
            <person name="Cheshatsang Y."/>
            <person name="Chuda L."/>
            <person name="Citroen M."/>
            <person name="Collymore A."/>
            <person name="Cooke P."/>
            <person name="Costello M."/>
            <person name="D'Aco K."/>
            <person name="Daza R."/>
            <person name="De Haan G."/>
            <person name="DeGray S."/>
            <person name="DeMaso C."/>
            <person name="Dhargay N."/>
            <person name="Dooley K."/>
            <person name="Dooley E."/>
            <person name="Doricent M."/>
            <person name="Dorje P."/>
            <person name="Dorjee K."/>
            <person name="Dupes A."/>
            <person name="Elong R."/>
            <person name="Falk J."/>
            <person name="Farina A."/>
            <person name="Faro S."/>
            <person name="Ferguson D."/>
            <person name="Fisher S."/>
            <person name="Foley C.D."/>
            <person name="Franke A."/>
            <person name="Friedrich D."/>
            <person name="Gadbois L."/>
            <person name="Gearin G."/>
            <person name="Gearin C.R."/>
            <person name="Giannoukos G."/>
            <person name="Goode T."/>
            <person name="Graham J."/>
            <person name="Grandbois E."/>
            <person name="Grewal S."/>
            <person name="Gyaltsen K."/>
            <person name="Hafez N."/>
            <person name="Hagos B."/>
            <person name="Hall J."/>
            <person name="Henson C."/>
            <person name="Hollinger A."/>
            <person name="Honan T."/>
            <person name="Huard M.D."/>
            <person name="Hughes L."/>
            <person name="Hurhula B."/>
            <person name="Husby M.E."/>
            <person name="Kamat A."/>
            <person name="Kanga B."/>
            <person name="Kashin S."/>
            <person name="Khazanovich D."/>
            <person name="Kisner P."/>
            <person name="Lance K."/>
            <person name="Lara M."/>
            <person name="Lee W."/>
            <person name="Lennon N."/>
            <person name="Letendre F."/>
            <person name="LeVine R."/>
            <person name="Lipovsky A."/>
            <person name="Liu X."/>
            <person name="Liu J."/>
            <person name="Liu S."/>
            <person name="Lokyitsang T."/>
            <person name="Lokyitsang Y."/>
            <person name="Lubonja R."/>
            <person name="Lui A."/>
            <person name="MacDonald P."/>
            <person name="Magnisalis V."/>
            <person name="Maru K."/>
            <person name="Matthews C."/>
            <person name="McCusker W."/>
            <person name="McDonough S."/>
            <person name="Mehta T."/>
            <person name="Meldrim J."/>
            <person name="Meneus L."/>
            <person name="Mihai O."/>
            <person name="Mihalev A."/>
            <person name="Mihova T."/>
            <person name="Mittelman R."/>
            <person name="Mlenga V."/>
            <person name="Montmayeur A."/>
            <person name="Mulrain L."/>
            <person name="Navidi A."/>
            <person name="Naylor J."/>
            <person name="Negash T."/>
            <person name="Nguyen T."/>
            <person name="Nguyen N."/>
            <person name="Nicol R."/>
            <person name="Norbu C."/>
            <person name="Norbu N."/>
            <person name="Novod N."/>
            <person name="O'Neill B."/>
            <person name="Osman S."/>
            <person name="Markiewicz E."/>
            <person name="Oyono O.L."/>
            <person name="Patti C."/>
            <person name="Phunkhang P."/>
            <person name="Pierre F."/>
            <person name="Priest M."/>
            <person name="Raghuraman S."/>
            <person name="Rege F."/>
            <person name="Reyes R."/>
            <person name="Rise C."/>
            <person name="Rogov P."/>
            <person name="Ross K."/>
            <person name="Ryan E."/>
            <person name="Settipalli S."/>
            <person name="Shea T."/>
            <person name="Sherpa N."/>
            <person name="Shi L."/>
            <person name="Shih D."/>
            <person name="Sparrow T."/>
            <person name="Spaulding J."/>
            <person name="Stalker J."/>
            <person name="Stange-Thomann N."/>
            <person name="Stavropoulos S."/>
            <person name="Stone C."/>
            <person name="Strader C."/>
            <person name="Tesfaye S."/>
            <person name="Thomson T."/>
            <person name="Thoulutsang Y."/>
            <person name="Thoulutsang D."/>
            <person name="Topham K."/>
            <person name="Topping I."/>
            <person name="Tsamla T."/>
            <person name="Vassiliev H."/>
            <person name="Vo A."/>
            <person name="Wangchuk T."/>
            <person name="Wangdi T."/>
            <person name="Weiand M."/>
            <person name="Wilkinson J."/>
            <person name="Wilson A."/>
            <person name="Yadav S."/>
            <person name="Young G."/>
            <person name="Yu Q."/>
            <person name="Zembek L."/>
            <person name="Zhong D."/>
            <person name="Zimmer A."/>
            <person name="Zwirko Z."/>
            <person name="Jaffe D.B."/>
            <person name="Alvarez P."/>
            <person name="Brockman W."/>
            <person name="Butler J."/>
            <person name="Chin C."/>
            <person name="Gnerre S."/>
            <person name="Grabherr M."/>
            <person name="Kleber M."/>
            <person name="Mauceli E."/>
            <person name="MacCallum I."/>
        </authorList>
    </citation>
    <scope>NUCLEOTIDE SEQUENCE [LARGE SCALE GENOMIC DNA]</scope>
    <source>
        <strain evidence="3">white501</strain>
    </source>
</reference>
<dbReference type="AlphaFoldDB" id="B4R2L5"/>
<proteinExistence type="predicted"/>
<feature type="region of interest" description="Disordered" evidence="1">
    <location>
        <begin position="1"/>
        <end position="38"/>
    </location>
</feature>
<dbReference type="GO" id="GO:0005829">
    <property type="term" value="C:cytosol"/>
    <property type="evidence" value="ECO:0007669"/>
    <property type="project" value="EnsemblMetazoa"/>
</dbReference>
<organism evidence="2 3">
    <name type="scientific">Drosophila simulans</name>
    <name type="common">Fruit fly</name>
    <dbReference type="NCBI Taxonomy" id="7240"/>
    <lineage>
        <taxon>Eukaryota</taxon>
        <taxon>Metazoa</taxon>
        <taxon>Ecdysozoa</taxon>
        <taxon>Arthropoda</taxon>
        <taxon>Hexapoda</taxon>
        <taxon>Insecta</taxon>
        <taxon>Pterygota</taxon>
        <taxon>Neoptera</taxon>
        <taxon>Endopterygota</taxon>
        <taxon>Diptera</taxon>
        <taxon>Brachycera</taxon>
        <taxon>Muscomorpha</taxon>
        <taxon>Ephydroidea</taxon>
        <taxon>Drosophilidae</taxon>
        <taxon>Drosophila</taxon>
        <taxon>Sophophora</taxon>
    </lineage>
</organism>
<dbReference type="OMA" id="THNTTTH"/>
<dbReference type="PRINTS" id="PR01217">
    <property type="entry name" value="PRICHEXTENSN"/>
</dbReference>
<feature type="compositionally biased region" description="Low complexity" evidence="1">
    <location>
        <begin position="90"/>
        <end position="140"/>
    </location>
</feature>
<evidence type="ECO:0000313" key="2">
    <source>
        <dbReference type="EMBL" id="EDX16815.1"/>
    </source>
</evidence>
<sequence length="234" mass="25033">MDLFPGHTGNPSEDNENDSSNSAPLRHPAPLPKSAAASRVKFDVKAPLQISLVNISDGQMAKQDEPKESRDVTKPCSENITNDPKPPTTVTPTTTSHTTTTPTTTTPTTTTNTTTTNTPTPTTTTTTPTPNTPTTTTTTPTPTPTPTTPTTSTTSTTSTTPTTPTTTNPETTTKPSEPTKQESLLKKQYPFVLPNGKSFQGRRNLVSHDVMMSSPYSEKIWNLVQSCGPKEVSF</sequence>
<dbReference type="HOGENOM" id="CLU_1139032_0_0_1"/>
<feature type="compositionally biased region" description="Basic and acidic residues" evidence="1">
    <location>
        <begin position="62"/>
        <end position="73"/>
    </location>
</feature>
<accession>B4R2L5</accession>
<feature type="compositionally biased region" description="Low complexity" evidence="1">
    <location>
        <begin position="148"/>
        <end position="176"/>
    </location>
</feature>
<evidence type="ECO:0000313" key="3">
    <source>
        <dbReference type="Proteomes" id="UP000000304"/>
    </source>
</evidence>
<dbReference type="EMBL" id="CM000366">
    <property type="protein sequence ID" value="EDX16815.1"/>
    <property type="molecule type" value="Genomic_DNA"/>
</dbReference>
<dbReference type="GO" id="GO:0007281">
    <property type="term" value="P:germ cell development"/>
    <property type="evidence" value="ECO:0007669"/>
    <property type="project" value="EnsemblMetazoa"/>
</dbReference>
<keyword evidence="3" id="KW-1185">Reference proteome</keyword>
<name>B4R2L5_DROSI</name>
<dbReference type="STRING" id="7240.B4R2L5"/>
<protein>
    <submittedName>
        <fullName evidence="2">GD16440</fullName>
    </submittedName>
</protein>
<gene>
    <name evidence="2" type="primary">Dsim\GD16440</name>
    <name evidence="2" type="ORF">Dsim_GD16440</name>
</gene>
<evidence type="ECO:0000256" key="1">
    <source>
        <dbReference type="SAM" id="MobiDB-lite"/>
    </source>
</evidence>
<feature type="region of interest" description="Disordered" evidence="1">
    <location>
        <begin position="53"/>
        <end position="184"/>
    </location>
</feature>
<dbReference type="OrthoDB" id="10588777at2759"/>
<dbReference type="Proteomes" id="UP000000304">
    <property type="component" value="Chromosome X"/>
</dbReference>